<keyword evidence="2" id="KW-0479">Metal-binding</keyword>
<keyword evidence="1" id="KW-0273">Eye lens protein</keyword>
<dbReference type="PANTHER" id="PTHR45640:SF26">
    <property type="entry name" value="RE23625P"/>
    <property type="match status" value="1"/>
</dbReference>
<evidence type="ECO:0000256" key="4">
    <source>
        <dbReference type="PIRNR" id="PIRNR036514"/>
    </source>
</evidence>
<sequence>MSFPRSLIPALFGRDWWDAWEFPSRIFDQYFAKGLLNSDLPTTPYRSYYNRLDQKGYTGESQVKNEKDKFQVMLDVNQFAPEEIQVKTVGNFVVVEGKQEEKPDEHGWVSRQFVRHYMLPRGVEAETVKSSLSSDGILTIEAPKKMLEKSKPNERIIPIAMNEKPAVQEE</sequence>
<dbReference type="Gene3D" id="2.60.40.790">
    <property type="match status" value="1"/>
</dbReference>
<accession>A0ABM1BMG4</accession>
<dbReference type="GeneID" id="106469063"/>
<protein>
    <submittedName>
        <fullName evidence="9">Protein lethal(2)essential for life-like</fullName>
    </submittedName>
</protein>
<dbReference type="InterPro" id="IPR055269">
    <property type="entry name" value="Alpha-crystallin/HSP_16"/>
</dbReference>
<dbReference type="InterPro" id="IPR002068">
    <property type="entry name" value="A-crystallin/Hsp20_dom"/>
</dbReference>
<evidence type="ECO:0000256" key="3">
    <source>
        <dbReference type="ARBA" id="ARBA00022833"/>
    </source>
</evidence>
<evidence type="ECO:0000256" key="2">
    <source>
        <dbReference type="ARBA" id="ARBA00022723"/>
    </source>
</evidence>
<dbReference type="SUPFAM" id="SSF49764">
    <property type="entry name" value="HSP20-like chaperones"/>
    <property type="match status" value="1"/>
</dbReference>
<dbReference type="Proteomes" id="UP000694941">
    <property type="component" value="Unplaced"/>
</dbReference>
<comment type="similarity">
    <text evidence="4 5 6">Belongs to the small heat shock protein (HSP20) family.</text>
</comment>
<dbReference type="CDD" id="cd06526">
    <property type="entry name" value="metazoan_ACD"/>
    <property type="match status" value="1"/>
</dbReference>
<name>A0ABM1BMG4_LIMPO</name>
<dbReference type="PIRSF" id="PIRSF036514">
    <property type="entry name" value="Sm_HSP_B1"/>
    <property type="match status" value="1"/>
</dbReference>
<dbReference type="InterPro" id="IPR003090">
    <property type="entry name" value="Alpha-crystallin_N"/>
</dbReference>
<dbReference type="RefSeq" id="XP_013784974.1">
    <property type="nucleotide sequence ID" value="XM_013929520.2"/>
</dbReference>
<dbReference type="PRINTS" id="PR00299">
    <property type="entry name" value="ACRYSTALLIN"/>
</dbReference>
<dbReference type="PROSITE" id="PS01031">
    <property type="entry name" value="SHSP"/>
    <property type="match status" value="1"/>
</dbReference>
<dbReference type="InterPro" id="IPR008978">
    <property type="entry name" value="HSP20-like_chaperone"/>
</dbReference>
<gene>
    <name evidence="9" type="primary">LOC106469063</name>
</gene>
<evidence type="ECO:0000256" key="1">
    <source>
        <dbReference type="ARBA" id="ARBA00022613"/>
    </source>
</evidence>
<evidence type="ECO:0000256" key="5">
    <source>
        <dbReference type="PROSITE-ProRule" id="PRU00285"/>
    </source>
</evidence>
<dbReference type="Pfam" id="PF00525">
    <property type="entry name" value="Crystallin"/>
    <property type="match status" value="1"/>
</dbReference>
<dbReference type="InterPro" id="IPR001436">
    <property type="entry name" value="Alpha-crystallin/sHSP_animal"/>
</dbReference>
<keyword evidence="3" id="KW-0862">Zinc</keyword>
<reference evidence="9" key="1">
    <citation type="submission" date="2025-08" db="UniProtKB">
        <authorList>
            <consortium name="RefSeq"/>
        </authorList>
    </citation>
    <scope>IDENTIFICATION</scope>
    <source>
        <tissue evidence="9">Muscle</tissue>
    </source>
</reference>
<dbReference type="Pfam" id="PF00011">
    <property type="entry name" value="HSP20"/>
    <property type="match status" value="1"/>
</dbReference>
<organism evidence="8 9">
    <name type="scientific">Limulus polyphemus</name>
    <name type="common">Atlantic horseshoe crab</name>
    <dbReference type="NCBI Taxonomy" id="6850"/>
    <lineage>
        <taxon>Eukaryota</taxon>
        <taxon>Metazoa</taxon>
        <taxon>Ecdysozoa</taxon>
        <taxon>Arthropoda</taxon>
        <taxon>Chelicerata</taxon>
        <taxon>Merostomata</taxon>
        <taxon>Xiphosura</taxon>
        <taxon>Limulidae</taxon>
        <taxon>Limulus</taxon>
    </lineage>
</organism>
<keyword evidence="8" id="KW-1185">Reference proteome</keyword>
<dbReference type="PANTHER" id="PTHR45640">
    <property type="entry name" value="HEAT SHOCK PROTEIN HSP-12.2-RELATED"/>
    <property type="match status" value="1"/>
</dbReference>
<evidence type="ECO:0000313" key="9">
    <source>
        <dbReference type="RefSeq" id="XP_013784974.1"/>
    </source>
</evidence>
<evidence type="ECO:0000313" key="8">
    <source>
        <dbReference type="Proteomes" id="UP000694941"/>
    </source>
</evidence>
<proteinExistence type="inferred from homology"/>
<evidence type="ECO:0000256" key="6">
    <source>
        <dbReference type="RuleBase" id="RU003616"/>
    </source>
</evidence>
<evidence type="ECO:0000259" key="7">
    <source>
        <dbReference type="PROSITE" id="PS01031"/>
    </source>
</evidence>
<feature type="domain" description="SHSP" evidence="7">
    <location>
        <begin position="52"/>
        <end position="162"/>
    </location>
</feature>